<dbReference type="Gene3D" id="2.40.170.20">
    <property type="entry name" value="TonB-dependent receptor, beta-barrel domain"/>
    <property type="match status" value="1"/>
</dbReference>
<evidence type="ECO:0000256" key="5">
    <source>
        <dbReference type="ARBA" id="ARBA00022496"/>
    </source>
</evidence>
<keyword evidence="7" id="KW-0732">Signal</keyword>
<keyword evidence="5" id="KW-0410">Iron transport</keyword>
<evidence type="ECO:0000256" key="12">
    <source>
        <dbReference type="ARBA" id="ARBA00023170"/>
    </source>
</evidence>
<evidence type="ECO:0000259" key="16">
    <source>
        <dbReference type="SMART" id="SM00965"/>
    </source>
</evidence>
<comment type="caution">
    <text evidence="17">The sequence shown here is derived from an EMBL/GenBank/DDBJ whole genome shotgun (WGS) entry which is preliminary data.</text>
</comment>
<accession>A0A934QKJ6</accession>
<evidence type="ECO:0000256" key="11">
    <source>
        <dbReference type="ARBA" id="ARBA00023136"/>
    </source>
</evidence>
<keyword evidence="18" id="KW-1185">Reference proteome</keyword>
<dbReference type="InterPro" id="IPR012910">
    <property type="entry name" value="Plug_dom"/>
</dbReference>
<dbReference type="InterPro" id="IPR036942">
    <property type="entry name" value="Beta-barrel_TonB_sf"/>
</dbReference>
<dbReference type="PROSITE" id="PS52016">
    <property type="entry name" value="TONB_DEPENDENT_REC_3"/>
    <property type="match status" value="1"/>
</dbReference>
<dbReference type="InterPro" id="IPR000531">
    <property type="entry name" value="Beta-barrel_TonB"/>
</dbReference>
<dbReference type="CDD" id="cd01347">
    <property type="entry name" value="ligand_gated_channel"/>
    <property type="match status" value="1"/>
</dbReference>
<dbReference type="FunFam" id="2.40.170.20:FF:000005">
    <property type="entry name" value="TonB-dependent siderophore receptor"/>
    <property type="match status" value="1"/>
</dbReference>
<organism evidence="17 18">
    <name type="scientific">Rhodovibrio salinarum</name>
    <dbReference type="NCBI Taxonomy" id="1087"/>
    <lineage>
        <taxon>Bacteria</taxon>
        <taxon>Pseudomonadati</taxon>
        <taxon>Pseudomonadota</taxon>
        <taxon>Alphaproteobacteria</taxon>
        <taxon>Rhodospirillales</taxon>
        <taxon>Rhodovibrionaceae</taxon>
        <taxon>Rhodovibrio</taxon>
    </lineage>
</organism>
<keyword evidence="3 14" id="KW-0813">Transport</keyword>
<feature type="domain" description="Secretin/TonB short N-terminal" evidence="16">
    <location>
        <begin position="140"/>
        <end position="190"/>
    </location>
</feature>
<evidence type="ECO:0000256" key="8">
    <source>
        <dbReference type="ARBA" id="ARBA00023004"/>
    </source>
</evidence>
<comment type="subcellular location">
    <subcellularLocation>
        <location evidence="1 14">Cell outer membrane</location>
        <topology evidence="1 14">Multi-pass membrane protein</topology>
    </subcellularLocation>
</comment>
<dbReference type="AlphaFoldDB" id="A0A934QKJ6"/>
<dbReference type="FunFam" id="2.170.130.10:FF:000001">
    <property type="entry name" value="Catecholate siderophore TonB-dependent receptor"/>
    <property type="match status" value="1"/>
</dbReference>
<reference evidence="17" key="2">
    <citation type="journal article" date="2020" name="Microorganisms">
        <title>Osmotic Adaptation and Compatible Solute Biosynthesis of Phototrophic Bacteria as Revealed from Genome Analyses.</title>
        <authorList>
            <person name="Imhoff J.F."/>
            <person name="Rahn T."/>
            <person name="Kunzel S."/>
            <person name="Keller A."/>
            <person name="Neulinger S.C."/>
        </authorList>
    </citation>
    <scope>NUCLEOTIDE SEQUENCE</scope>
    <source>
        <strain evidence="17">DSM 9154</strain>
    </source>
</reference>
<evidence type="ECO:0000256" key="6">
    <source>
        <dbReference type="ARBA" id="ARBA00022692"/>
    </source>
</evidence>
<dbReference type="PANTHER" id="PTHR32552:SF68">
    <property type="entry name" value="FERRICHROME OUTER MEMBRANE TRANSPORTER_PHAGE RECEPTOR"/>
    <property type="match status" value="1"/>
</dbReference>
<gene>
    <name evidence="17" type="ORF">CKO21_13410</name>
</gene>
<keyword evidence="12 17" id="KW-0675">Receptor</keyword>
<dbReference type="EMBL" id="NRRE01000026">
    <property type="protein sequence ID" value="MBK1698240.1"/>
    <property type="molecule type" value="Genomic_DNA"/>
</dbReference>
<dbReference type="SUPFAM" id="SSF56935">
    <property type="entry name" value="Porins"/>
    <property type="match status" value="1"/>
</dbReference>
<keyword evidence="11 14" id="KW-0472">Membrane</keyword>
<dbReference type="SMART" id="SM00965">
    <property type="entry name" value="STN"/>
    <property type="match status" value="1"/>
</dbReference>
<evidence type="ECO:0000313" key="17">
    <source>
        <dbReference type="EMBL" id="MBK1698240.1"/>
    </source>
</evidence>
<sequence length="874" mass="94502">MSSCCRSGPIDCRGWLSCAAAKAVPKSGRPHASVNFFGFLAVVPTRVSVPPVSINRIRYPAGVTEKRIAGGHILAQQTTLSTRRSLRHALLVATALATTVPAGGAIAQTTGAEQDDTQQFEIPAGDLGSALTRFSRQTGLEFAAPDRLLAGKTTDGVTGQYPVDAALNQLLAGTGLTYRREDGAIQLVDVNASGSSVQMAPIEVTGEGQSGKGPVDGYVAETTTTGTKTNTPITEIPQSITVISREQIEDQGASSVEEALQYAPGVVSQGYGRDLRFNQFSLRGFNGTQNATYSDGLQLANGDFTLARLEPYGQERIEILRGPSSVLFGDGSPGGVVNLISKRPPDTPLAEIGVEYGTFEWKQGKFDIGGPLGEESGISARLTGLVRDAETIVDFSQNDKTFIAPAFRFDLSDDTHLTLLSSYQKEEQFSFGTLPIQGTLEGNPNGQIDREFFVGDPNFDTFETERVSVGYEFEHRFNDTFMVRQNVRYADVTNEQAVLYGAGLQSDQRTLNRSSFTVDDSLDAWNVDTQAHANLEAGPTRHHVLAGVDYQRRVADNQRGSGPAPAIDIFDPSYGVQVTEPQLYLDNRITQDQVGFYLQDQVHVFEDVILTLGVRHDRLDQKTEDHRTNTTTDYDAQETTYRAGVGYEFDVGVTPYISYSESFNPVIGTDSSGDPFEPKTAQQYEAGVKYAPTGYDALFTAAVYSLTEQNVRSPDPNNPNLTVQGGEVRSQGLELSAQADITESLSALVSYTYTDAEAIEGTSTLPEGNTPPVTPEHTAKVWANYRVPSGMLKGFVLGGGVRFVGESQGDGANTITNPSYTLVDARIGYQWGAFEFGLNAKNLLDDDYVICNGGATSCSYGQAQQVRASVTYRW</sequence>
<comment type="similarity">
    <text evidence="2 14 15">Belongs to the TonB-dependent receptor family.</text>
</comment>
<dbReference type="PANTHER" id="PTHR32552">
    <property type="entry name" value="FERRICHROME IRON RECEPTOR-RELATED"/>
    <property type="match status" value="1"/>
</dbReference>
<dbReference type="Proteomes" id="UP000778970">
    <property type="component" value="Unassembled WGS sequence"/>
</dbReference>
<evidence type="ECO:0000256" key="13">
    <source>
        <dbReference type="ARBA" id="ARBA00023237"/>
    </source>
</evidence>
<dbReference type="GO" id="GO:0015344">
    <property type="term" value="F:siderophore uptake transmembrane transporter activity"/>
    <property type="evidence" value="ECO:0007669"/>
    <property type="project" value="TreeGrafter"/>
</dbReference>
<dbReference type="Pfam" id="PF07660">
    <property type="entry name" value="STN"/>
    <property type="match status" value="1"/>
</dbReference>
<evidence type="ECO:0000313" key="18">
    <source>
        <dbReference type="Proteomes" id="UP000778970"/>
    </source>
</evidence>
<dbReference type="InterPro" id="IPR037066">
    <property type="entry name" value="Plug_dom_sf"/>
</dbReference>
<dbReference type="InterPro" id="IPR010105">
    <property type="entry name" value="TonB_sidphr_rcpt"/>
</dbReference>
<evidence type="ECO:0000256" key="7">
    <source>
        <dbReference type="ARBA" id="ARBA00022729"/>
    </source>
</evidence>
<dbReference type="InterPro" id="IPR039426">
    <property type="entry name" value="TonB-dep_rcpt-like"/>
</dbReference>
<evidence type="ECO:0000256" key="10">
    <source>
        <dbReference type="ARBA" id="ARBA00023077"/>
    </source>
</evidence>
<name>A0A934QKJ6_9PROT</name>
<evidence type="ECO:0000256" key="3">
    <source>
        <dbReference type="ARBA" id="ARBA00022448"/>
    </source>
</evidence>
<keyword evidence="9" id="KW-0406">Ion transport</keyword>
<dbReference type="InterPro" id="IPR011662">
    <property type="entry name" value="Secretin/TonB_short_N"/>
</dbReference>
<keyword evidence="10 15" id="KW-0798">TonB box</keyword>
<evidence type="ECO:0000256" key="4">
    <source>
        <dbReference type="ARBA" id="ARBA00022452"/>
    </source>
</evidence>
<protein>
    <submittedName>
        <fullName evidence="17">TonB-dependent siderophore receptor</fullName>
    </submittedName>
</protein>
<dbReference type="Gene3D" id="3.55.50.30">
    <property type="match status" value="1"/>
</dbReference>
<proteinExistence type="inferred from homology"/>
<dbReference type="Gene3D" id="2.170.130.10">
    <property type="entry name" value="TonB-dependent receptor, plug domain"/>
    <property type="match status" value="1"/>
</dbReference>
<dbReference type="GO" id="GO:0038023">
    <property type="term" value="F:signaling receptor activity"/>
    <property type="evidence" value="ECO:0007669"/>
    <property type="project" value="InterPro"/>
</dbReference>
<dbReference type="GO" id="GO:0015891">
    <property type="term" value="P:siderophore transport"/>
    <property type="evidence" value="ECO:0007669"/>
    <property type="project" value="InterPro"/>
</dbReference>
<evidence type="ECO:0000256" key="2">
    <source>
        <dbReference type="ARBA" id="ARBA00009810"/>
    </source>
</evidence>
<reference evidence="17" key="1">
    <citation type="submission" date="2017-08" db="EMBL/GenBank/DDBJ databases">
        <authorList>
            <person name="Imhoff J.F."/>
            <person name="Rahn T."/>
            <person name="Kuenzel S."/>
            <person name="Neulinger S.C."/>
        </authorList>
    </citation>
    <scope>NUCLEOTIDE SEQUENCE</scope>
    <source>
        <strain evidence="17">DSM 9154</strain>
    </source>
</reference>
<keyword evidence="13 14" id="KW-0998">Cell outer membrane</keyword>
<keyword evidence="6 14" id="KW-0812">Transmembrane</keyword>
<evidence type="ECO:0000256" key="14">
    <source>
        <dbReference type="PROSITE-ProRule" id="PRU01360"/>
    </source>
</evidence>
<keyword evidence="8" id="KW-0408">Iron</keyword>
<dbReference type="GO" id="GO:0009279">
    <property type="term" value="C:cell outer membrane"/>
    <property type="evidence" value="ECO:0007669"/>
    <property type="project" value="UniProtKB-SubCell"/>
</dbReference>
<dbReference type="NCBIfam" id="TIGR01783">
    <property type="entry name" value="TonB-siderophor"/>
    <property type="match status" value="1"/>
</dbReference>
<evidence type="ECO:0000256" key="9">
    <source>
        <dbReference type="ARBA" id="ARBA00023065"/>
    </source>
</evidence>
<evidence type="ECO:0000256" key="15">
    <source>
        <dbReference type="RuleBase" id="RU003357"/>
    </source>
</evidence>
<keyword evidence="4 14" id="KW-1134">Transmembrane beta strand</keyword>
<dbReference type="Pfam" id="PF00593">
    <property type="entry name" value="TonB_dep_Rec_b-barrel"/>
    <property type="match status" value="1"/>
</dbReference>
<dbReference type="Pfam" id="PF07715">
    <property type="entry name" value="Plug"/>
    <property type="match status" value="1"/>
</dbReference>
<evidence type="ECO:0000256" key="1">
    <source>
        <dbReference type="ARBA" id="ARBA00004571"/>
    </source>
</evidence>